<comment type="similarity">
    <text evidence="7">Belongs to the AP2/ERF transcription factor family. ERF subfamily.</text>
</comment>
<keyword evidence="6" id="KW-0539">Nucleus</keyword>
<evidence type="ECO:0000256" key="7">
    <source>
        <dbReference type="ARBA" id="ARBA00024343"/>
    </source>
</evidence>
<dbReference type="Proteomes" id="UP001341840">
    <property type="component" value="Unassembled WGS sequence"/>
</dbReference>
<evidence type="ECO:0000313" key="9">
    <source>
        <dbReference type="EMBL" id="MED6159295.1"/>
    </source>
</evidence>
<keyword evidence="10" id="KW-1185">Reference proteome</keyword>
<comment type="subcellular location">
    <subcellularLocation>
        <location evidence="1">Nucleus</location>
    </subcellularLocation>
</comment>
<evidence type="ECO:0000259" key="8">
    <source>
        <dbReference type="PROSITE" id="PS51032"/>
    </source>
</evidence>
<name>A0ABU6UFA1_9FABA</name>
<dbReference type="PANTHER" id="PTHR31839">
    <property type="entry name" value="DEHYDRATION-RESPONSIVE ELEMENT-BINDING PROTEIN 1D"/>
    <property type="match status" value="1"/>
</dbReference>
<dbReference type="InterPro" id="IPR036955">
    <property type="entry name" value="AP2/ERF_dom_sf"/>
</dbReference>
<dbReference type="Gene3D" id="3.30.730.10">
    <property type="entry name" value="AP2/ERF domain"/>
    <property type="match status" value="1"/>
</dbReference>
<evidence type="ECO:0000256" key="1">
    <source>
        <dbReference type="ARBA" id="ARBA00004123"/>
    </source>
</evidence>
<evidence type="ECO:0000256" key="5">
    <source>
        <dbReference type="ARBA" id="ARBA00023163"/>
    </source>
</evidence>
<keyword evidence="4" id="KW-0010">Activator</keyword>
<evidence type="ECO:0000256" key="2">
    <source>
        <dbReference type="ARBA" id="ARBA00023015"/>
    </source>
</evidence>
<dbReference type="PANTHER" id="PTHR31839:SF85">
    <property type="entry name" value="AP2_ERF DOMAIN-CONTAINING PROTEIN"/>
    <property type="match status" value="1"/>
</dbReference>
<organism evidence="9 10">
    <name type="scientific">Stylosanthes scabra</name>
    <dbReference type="NCBI Taxonomy" id="79078"/>
    <lineage>
        <taxon>Eukaryota</taxon>
        <taxon>Viridiplantae</taxon>
        <taxon>Streptophyta</taxon>
        <taxon>Embryophyta</taxon>
        <taxon>Tracheophyta</taxon>
        <taxon>Spermatophyta</taxon>
        <taxon>Magnoliopsida</taxon>
        <taxon>eudicotyledons</taxon>
        <taxon>Gunneridae</taxon>
        <taxon>Pentapetalae</taxon>
        <taxon>rosids</taxon>
        <taxon>fabids</taxon>
        <taxon>Fabales</taxon>
        <taxon>Fabaceae</taxon>
        <taxon>Papilionoideae</taxon>
        <taxon>50 kb inversion clade</taxon>
        <taxon>dalbergioids sensu lato</taxon>
        <taxon>Dalbergieae</taxon>
        <taxon>Pterocarpus clade</taxon>
        <taxon>Stylosanthes</taxon>
    </lineage>
</organism>
<dbReference type="PROSITE" id="PS51032">
    <property type="entry name" value="AP2_ERF"/>
    <property type="match status" value="1"/>
</dbReference>
<evidence type="ECO:0000313" key="10">
    <source>
        <dbReference type="Proteomes" id="UP001341840"/>
    </source>
</evidence>
<keyword evidence="5" id="KW-0804">Transcription</keyword>
<comment type="caution">
    <text evidence="9">The sequence shown here is derived from an EMBL/GenBank/DDBJ whole genome shotgun (WGS) entry which is preliminary data.</text>
</comment>
<evidence type="ECO:0000256" key="3">
    <source>
        <dbReference type="ARBA" id="ARBA00023125"/>
    </source>
</evidence>
<evidence type="ECO:0000256" key="6">
    <source>
        <dbReference type="ARBA" id="ARBA00023242"/>
    </source>
</evidence>
<dbReference type="EMBL" id="JASCZI010121053">
    <property type="protein sequence ID" value="MED6159295.1"/>
    <property type="molecule type" value="Genomic_DNA"/>
</dbReference>
<dbReference type="SMART" id="SM00380">
    <property type="entry name" value="AP2"/>
    <property type="match status" value="1"/>
</dbReference>
<dbReference type="CDD" id="cd00018">
    <property type="entry name" value="AP2"/>
    <property type="match status" value="1"/>
</dbReference>
<dbReference type="SUPFAM" id="SSF54171">
    <property type="entry name" value="DNA-binding domain"/>
    <property type="match status" value="1"/>
</dbReference>
<feature type="domain" description="AP2/ERF" evidence="8">
    <location>
        <begin position="5"/>
        <end position="70"/>
    </location>
</feature>
<dbReference type="Pfam" id="PF00847">
    <property type="entry name" value="AP2"/>
    <property type="match status" value="1"/>
</dbReference>
<proteinExistence type="inferred from homology"/>
<protein>
    <recommendedName>
        <fullName evidence="8">AP2/ERF domain-containing protein</fullName>
    </recommendedName>
</protein>
<dbReference type="InterPro" id="IPR045277">
    <property type="entry name" value="DRE1A-I"/>
</dbReference>
<accession>A0ABU6UFA1</accession>
<sequence>MSSHSHRNPPQPRRYRGTRLRGGKWVSEIRLQRSKKRIWLGTYPTPEMAAVAHDVATLALRGPQAHLNFPAFILSYPIPASFQDSDIRAAAAVAASLFAHPPPTTTPTTTTPPPPIVTSNDQNTISAAADGGGDYFDEDQVLNMPTVIEDMARGLQISPPRIPSFDFSDDQDYSDLYILWQS</sequence>
<gene>
    <name evidence="9" type="ORF">PIB30_040979</name>
</gene>
<dbReference type="InterPro" id="IPR016177">
    <property type="entry name" value="DNA-bd_dom_sf"/>
</dbReference>
<keyword evidence="3" id="KW-0238">DNA-binding</keyword>
<evidence type="ECO:0000256" key="4">
    <source>
        <dbReference type="ARBA" id="ARBA00023159"/>
    </source>
</evidence>
<dbReference type="InterPro" id="IPR001471">
    <property type="entry name" value="AP2/ERF_dom"/>
</dbReference>
<keyword evidence="2" id="KW-0805">Transcription regulation</keyword>
<reference evidence="9 10" key="1">
    <citation type="journal article" date="2023" name="Plants (Basel)">
        <title>Bridging the Gap: Combining Genomics and Transcriptomics Approaches to Understand Stylosanthes scabra, an Orphan Legume from the Brazilian Caatinga.</title>
        <authorList>
            <person name="Ferreira-Neto J.R.C."/>
            <person name="da Silva M.D."/>
            <person name="Binneck E."/>
            <person name="de Melo N.F."/>
            <person name="da Silva R.H."/>
            <person name="de Melo A.L.T.M."/>
            <person name="Pandolfi V."/>
            <person name="Bustamante F.O."/>
            <person name="Brasileiro-Vidal A.C."/>
            <person name="Benko-Iseppon A.M."/>
        </authorList>
    </citation>
    <scope>NUCLEOTIDE SEQUENCE [LARGE SCALE GENOMIC DNA]</scope>
    <source>
        <tissue evidence="9">Leaves</tissue>
    </source>
</reference>